<feature type="transmembrane region" description="Helical" evidence="1">
    <location>
        <begin position="20"/>
        <end position="43"/>
    </location>
</feature>
<evidence type="ECO:0000313" key="3">
    <source>
        <dbReference type="Proteomes" id="UP000053989"/>
    </source>
</evidence>
<evidence type="ECO:0000313" key="2">
    <source>
        <dbReference type="EMBL" id="KIM63793.1"/>
    </source>
</evidence>
<organism evidence="2 3">
    <name type="scientific">Scleroderma citrinum Foug A</name>
    <dbReference type="NCBI Taxonomy" id="1036808"/>
    <lineage>
        <taxon>Eukaryota</taxon>
        <taxon>Fungi</taxon>
        <taxon>Dikarya</taxon>
        <taxon>Basidiomycota</taxon>
        <taxon>Agaricomycotina</taxon>
        <taxon>Agaricomycetes</taxon>
        <taxon>Agaricomycetidae</taxon>
        <taxon>Boletales</taxon>
        <taxon>Sclerodermatineae</taxon>
        <taxon>Sclerodermataceae</taxon>
        <taxon>Scleroderma</taxon>
    </lineage>
</organism>
<dbReference type="InParanoid" id="A0A0C2ZQF3"/>
<dbReference type="EMBL" id="KN822032">
    <property type="protein sequence ID" value="KIM63793.1"/>
    <property type="molecule type" value="Genomic_DNA"/>
</dbReference>
<dbReference type="HOGENOM" id="CLU_2689261_0_0_1"/>
<sequence>MSISCPYDHSSWMDTCLRDMYSLFISFPPFYLDACSIFLYVLCWHTLTVSYVHTLLSLCLRSFHLIVSVIFLTL</sequence>
<protein>
    <submittedName>
        <fullName evidence="2">Uncharacterized protein</fullName>
    </submittedName>
</protein>
<feature type="transmembrane region" description="Helical" evidence="1">
    <location>
        <begin position="55"/>
        <end position="73"/>
    </location>
</feature>
<gene>
    <name evidence="2" type="ORF">SCLCIDRAFT_690666</name>
</gene>
<evidence type="ECO:0000256" key="1">
    <source>
        <dbReference type="SAM" id="Phobius"/>
    </source>
</evidence>
<name>A0A0C2ZQF3_9AGAM</name>
<dbReference type="AlphaFoldDB" id="A0A0C2ZQF3"/>
<keyword evidence="1" id="KW-0472">Membrane</keyword>
<accession>A0A0C2ZQF3</accession>
<dbReference type="Proteomes" id="UP000053989">
    <property type="component" value="Unassembled WGS sequence"/>
</dbReference>
<keyword evidence="1" id="KW-0812">Transmembrane</keyword>
<keyword evidence="1" id="KW-1133">Transmembrane helix</keyword>
<reference evidence="2 3" key="1">
    <citation type="submission" date="2014-04" db="EMBL/GenBank/DDBJ databases">
        <authorList>
            <consortium name="DOE Joint Genome Institute"/>
            <person name="Kuo A."/>
            <person name="Kohler A."/>
            <person name="Nagy L.G."/>
            <person name="Floudas D."/>
            <person name="Copeland A."/>
            <person name="Barry K.W."/>
            <person name="Cichocki N."/>
            <person name="Veneault-Fourrey C."/>
            <person name="LaButti K."/>
            <person name="Lindquist E.A."/>
            <person name="Lipzen A."/>
            <person name="Lundell T."/>
            <person name="Morin E."/>
            <person name="Murat C."/>
            <person name="Sun H."/>
            <person name="Tunlid A."/>
            <person name="Henrissat B."/>
            <person name="Grigoriev I.V."/>
            <person name="Hibbett D.S."/>
            <person name="Martin F."/>
            <person name="Nordberg H.P."/>
            <person name="Cantor M.N."/>
            <person name="Hua S.X."/>
        </authorList>
    </citation>
    <scope>NUCLEOTIDE SEQUENCE [LARGE SCALE GENOMIC DNA]</scope>
    <source>
        <strain evidence="2 3">Foug A</strain>
    </source>
</reference>
<keyword evidence="3" id="KW-1185">Reference proteome</keyword>
<reference evidence="3" key="2">
    <citation type="submission" date="2015-01" db="EMBL/GenBank/DDBJ databases">
        <title>Evolutionary Origins and Diversification of the Mycorrhizal Mutualists.</title>
        <authorList>
            <consortium name="DOE Joint Genome Institute"/>
            <consortium name="Mycorrhizal Genomics Consortium"/>
            <person name="Kohler A."/>
            <person name="Kuo A."/>
            <person name="Nagy L.G."/>
            <person name="Floudas D."/>
            <person name="Copeland A."/>
            <person name="Barry K.W."/>
            <person name="Cichocki N."/>
            <person name="Veneault-Fourrey C."/>
            <person name="LaButti K."/>
            <person name="Lindquist E.A."/>
            <person name="Lipzen A."/>
            <person name="Lundell T."/>
            <person name="Morin E."/>
            <person name="Murat C."/>
            <person name="Riley R."/>
            <person name="Ohm R."/>
            <person name="Sun H."/>
            <person name="Tunlid A."/>
            <person name="Henrissat B."/>
            <person name="Grigoriev I.V."/>
            <person name="Hibbett D.S."/>
            <person name="Martin F."/>
        </authorList>
    </citation>
    <scope>NUCLEOTIDE SEQUENCE [LARGE SCALE GENOMIC DNA]</scope>
    <source>
        <strain evidence="3">Foug A</strain>
    </source>
</reference>
<proteinExistence type="predicted"/>